<keyword evidence="2 4" id="KW-0808">Transferase</keyword>
<organism evidence="4 5">
    <name type="scientific">Microcystis flos-aquae Mf_QC_C_20070823_S10D</name>
    <dbReference type="NCBI Taxonomy" id="2486236"/>
    <lineage>
        <taxon>Bacteria</taxon>
        <taxon>Bacillati</taxon>
        <taxon>Cyanobacteriota</taxon>
        <taxon>Cyanophyceae</taxon>
        <taxon>Oscillatoriophycideae</taxon>
        <taxon>Chroococcales</taxon>
        <taxon>Microcystaceae</taxon>
        <taxon>Microcystis</taxon>
    </lineage>
</organism>
<comment type="caution">
    <text evidence="4">The sequence shown here is derived from an EMBL/GenBank/DDBJ whole genome shotgun (WGS) entry which is preliminary data.</text>
</comment>
<dbReference type="GO" id="GO:0046872">
    <property type="term" value="F:metal ion binding"/>
    <property type="evidence" value="ECO:0007669"/>
    <property type="project" value="UniProtKB-KW"/>
</dbReference>
<dbReference type="AlphaFoldDB" id="A0A552KU51"/>
<dbReference type="GO" id="GO:0016757">
    <property type="term" value="F:glycosyltransferase activity"/>
    <property type="evidence" value="ECO:0007669"/>
    <property type="project" value="UniProtKB-KW"/>
</dbReference>
<evidence type="ECO:0000313" key="5">
    <source>
        <dbReference type="Proteomes" id="UP000315868"/>
    </source>
</evidence>
<dbReference type="Proteomes" id="UP000315868">
    <property type="component" value="Unassembled WGS sequence"/>
</dbReference>
<dbReference type="PANTHER" id="PTHR13778">
    <property type="entry name" value="GLYCOSYLTRANSFERASE 8 DOMAIN-CONTAINING PROTEIN"/>
    <property type="match status" value="1"/>
</dbReference>
<evidence type="ECO:0000256" key="3">
    <source>
        <dbReference type="ARBA" id="ARBA00022723"/>
    </source>
</evidence>
<proteinExistence type="predicted"/>
<protein>
    <submittedName>
        <fullName evidence="4">Glycosyltransferase family 8 protein</fullName>
    </submittedName>
</protein>
<dbReference type="Gene3D" id="3.90.550.10">
    <property type="entry name" value="Spore Coat Polysaccharide Biosynthesis Protein SpsA, Chain A"/>
    <property type="match status" value="1"/>
</dbReference>
<evidence type="ECO:0000313" key="4">
    <source>
        <dbReference type="EMBL" id="TRV11508.1"/>
    </source>
</evidence>
<dbReference type="Pfam" id="PF01501">
    <property type="entry name" value="Glyco_transf_8"/>
    <property type="match status" value="1"/>
</dbReference>
<evidence type="ECO:0000256" key="1">
    <source>
        <dbReference type="ARBA" id="ARBA00022676"/>
    </source>
</evidence>
<name>A0A552KU51_9CHRO</name>
<keyword evidence="1" id="KW-0328">Glycosyltransferase</keyword>
<dbReference type="PANTHER" id="PTHR13778:SF47">
    <property type="entry name" value="LIPOPOLYSACCHARIDE 1,3-GALACTOSYLTRANSFERASE"/>
    <property type="match status" value="1"/>
</dbReference>
<evidence type="ECO:0000256" key="2">
    <source>
        <dbReference type="ARBA" id="ARBA00022679"/>
    </source>
</evidence>
<accession>A0A552KU51</accession>
<dbReference type="InterPro" id="IPR029044">
    <property type="entry name" value="Nucleotide-diphossugar_trans"/>
</dbReference>
<dbReference type="InterPro" id="IPR002495">
    <property type="entry name" value="Glyco_trans_8"/>
</dbReference>
<dbReference type="SUPFAM" id="SSF53448">
    <property type="entry name" value="Nucleotide-diphospho-sugar transferases"/>
    <property type="match status" value="1"/>
</dbReference>
<dbReference type="InterPro" id="IPR050748">
    <property type="entry name" value="Glycosyltrans_8_dom-fam"/>
</dbReference>
<reference evidence="4 5" key="1">
    <citation type="submission" date="2019-01" db="EMBL/GenBank/DDBJ databases">
        <title>Coherence of Microcystis species and biogeography revealed through population genomics.</title>
        <authorList>
            <person name="Perez-Carrascal O.M."/>
            <person name="Terrat Y."/>
            <person name="Giani A."/>
            <person name="Fortin N."/>
            <person name="Tromas N."/>
            <person name="Shapiro B.J."/>
        </authorList>
    </citation>
    <scope>NUCLEOTIDE SEQUENCE [LARGE SCALE GENOMIC DNA]</scope>
    <source>
        <strain evidence="4">Mf_QC_C_20070823_S10D</strain>
    </source>
</reference>
<dbReference type="EMBL" id="SFAM01000097">
    <property type="protein sequence ID" value="TRV11508.1"/>
    <property type="molecule type" value="Genomic_DNA"/>
</dbReference>
<sequence>MEFKLVRHEELIMQNTKTPTVVCAADNNYAIPLGVMLYSLAENLKEGKAFIYVIDGGITNANKKKVIRSLQKLEVEVVLNWLKPQEAAFFTIVEKLPTWGHVTIAAYYRLLIPYLLPPSIEKVIYLDCDLILKEDLNNLWKIDIDNQYLFAVQDMGCPLVSSKNGLKTYQELQIRPDTPYFNSGVMILNLKKWREDDMSFKVINYLEENGRRLRYWDQDGLNAILAGCWGKLDPRWNQLPNKFSSWQESHFSEEVYHQVMEAPYLIHFASDDKPWKFKFSPLRDTEKQFFEYLDRTDWSGWRPKEAWKKRLERYFNKALAYFKTKSVSSNIF</sequence>
<keyword evidence="3" id="KW-0479">Metal-binding</keyword>
<gene>
    <name evidence="4" type="ORF">EWV45_11460</name>
</gene>
<dbReference type="CDD" id="cd04194">
    <property type="entry name" value="GT8_A4GalT_like"/>
    <property type="match status" value="1"/>
</dbReference>